<proteinExistence type="inferred from homology"/>
<gene>
    <name evidence="6" type="ordered locus">Gura_0593</name>
</gene>
<evidence type="ECO:0000259" key="5">
    <source>
        <dbReference type="Pfam" id="PF01555"/>
    </source>
</evidence>
<dbReference type="PROSITE" id="PS00092">
    <property type="entry name" value="N6_MTASE"/>
    <property type="match status" value="1"/>
</dbReference>
<dbReference type="HOGENOM" id="CLU_013151_0_0_7"/>
<protein>
    <submittedName>
        <fullName evidence="6">DNA methylase N-4/N-6 domain protein</fullName>
    </submittedName>
</protein>
<dbReference type="InterPro" id="IPR002052">
    <property type="entry name" value="DNA_methylase_N6_adenine_CS"/>
</dbReference>
<feature type="domain" description="DNA methylase N-4/N-6" evidence="5">
    <location>
        <begin position="517"/>
        <end position="843"/>
    </location>
</feature>
<name>A5GC83_GEOUR</name>
<dbReference type="PRINTS" id="PR00508">
    <property type="entry name" value="S21N4MTFRASE"/>
</dbReference>
<dbReference type="InterPro" id="IPR002941">
    <property type="entry name" value="DNA_methylase_N4/N6"/>
</dbReference>
<feature type="coiled-coil region" evidence="4">
    <location>
        <begin position="81"/>
        <end position="108"/>
    </location>
</feature>
<evidence type="ECO:0000313" key="7">
    <source>
        <dbReference type="Proteomes" id="UP000006695"/>
    </source>
</evidence>
<comment type="similarity">
    <text evidence="1">Belongs to the N(4)/N(6)-methyltransferase family.</text>
</comment>
<evidence type="ECO:0000256" key="2">
    <source>
        <dbReference type="ARBA" id="ARBA00022603"/>
    </source>
</evidence>
<dbReference type="AlphaFoldDB" id="A5GC83"/>
<dbReference type="Pfam" id="PF01555">
    <property type="entry name" value="N6_N4_Mtase"/>
    <property type="match status" value="1"/>
</dbReference>
<dbReference type="SUPFAM" id="SSF53335">
    <property type="entry name" value="S-adenosyl-L-methionine-dependent methyltransferases"/>
    <property type="match status" value="1"/>
</dbReference>
<dbReference type="GO" id="GO:0008170">
    <property type="term" value="F:N-methyltransferase activity"/>
    <property type="evidence" value="ECO:0007669"/>
    <property type="project" value="InterPro"/>
</dbReference>
<dbReference type="GO" id="GO:0003677">
    <property type="term" value="F:DNA binding"/>
    <property type="evidence" value="ECO:0007669"/>
    <property type="project" value="InterPro"/>
</dbReference>
<dbReference type="KEGG" id="gur:Gura_0593"/>
<dbReference type="GO" id="GO:0032259">
    <property type="term" value="P:methylation"/>
    <property type="evidence" value="ECO:0007669"/>
    <property type="project" value="UniProtKB-KW"/>
</dbReference>
<keyword evidence="3" id="KW-0808">Transferase</keyword>
<keyword evidence="4" id="KW-0175">Coiled coil</keyword>
<dbReference type="STRING" id="351605.Gura_0593"/>
<keyword evidence="7" id="KW-1185">Reference proteome</keyword>
<sequence length="1073" mass="123642">MVTTANAARRATIWNRPCKDKTETRETMSKYDDLVRKLKEIFQIDRPELDFGVYRILNARAGEINDYLDNRLKARVQEALAHSGNANQEQLRKELAEAEKNAESLGMKADDVPKVQVLRQRLAELAGGAADHENAVYSHLLTFFSRYYDSGDFISQRRYKGDTYAIPYAGEEVVLHWANKDQYYTKSGENFANYSFKLDDGRTVHFRLVAADTAKDNRKDNDKERRFVLIEQQTRVVTDDDGDEYEEELLPVEEANGVLLLRFEYKPMPKGSKQDDLMTKAVQNVLSHDAVKSRWLDLARREPTDKNPQRTLLEKHLTTYTQKNTADYFIHKDLGRFLRGELDFYIKNEVMNLDDVQNTERFADIEKNLRMIQCLRAIALDLITFLAQLEDFQKKLWLKKKFVVAAHYCITLDRIIKDAPELLAVIVANEKQWEQWDKLGMLEGKNVDLFKQAKSGTVGYLREHPFLMVDTALFGSEFKDKLLAEIDNLDESLDGLLIHGDNVQALNLLQEQYREQVKCVYTDPPYNTKTRDFLYKDSYKHSSWASMMFDRISACHGFLTNEGLICHYIDENEHTIASLVLNEVFGTDNRCGDVVWKNSSKNDQDYVSMQHEYLLLAVKGKAFNKGEWNERKEGLEEIYAAFNGFRKKHETDWKAIHSEALKWYRQFPESNPITDSKHYSWMDERGVYFPADISGPNYGQYRYDVLHPVTGKTCKEPASGWRFPEETMKKRIVDGLVHFGDDEATIPNNKTYLKDTETQSLTSIKYRDGRVASKLLAAMFGGKTFSNPKDVDISMRLLRAFQTQNEWVLDFFAGTGTAGHAVLALNREDKTRRKYILVEQGEYFDTVLKPRIQKVVYSADWKDGKATAPDSGISHAFKVLKIESYEDTLNNLELRRTDTQQSLLNSLPDSAKCDYLLRYMLDIESQGSILSVDSFRKPFDCKLKVAVDSAGAFEERTIDLVETFNYLIGLRVKSIDSLRERGIVMVQGTLPTGEKTLVLWRDCEQVDYEALNRFCDRHAINPKDSEFEVVYINGDHNIPAVLTTTEDEGGITKTLKLRQIEPEFLSRMFGGEV</sequence>
<dbReference type="Proteomes" id="UP000006695">
    <property type="component" value="Chromosome"/>
</dbReference>
<reference evidence="6 7" key="1">
    <citation type="submission" date="2007-05" db="EMBL/GenBank/DDBJ databases">
        <title>Complete sequence of Geobacter uraniireducens Rf4.</title>
        <authorList>
            <consortium name="US DOE Joint Genome Institute"/>
            <person name="Copeland A."/>
            <person name="Lucas S."/>
            <person name="Lapidus A."/>
            <person name="Barry K."/>
            <person name="Detter J.C."/>
            <person name="Glavina del Rio T."/>
            <person name="Hammon N."/>
            <person name="Israni S."/>
            <person name="Dalin E."/>
            <person name="Tice H."/>
            <person name="Pitluck S."/>
            <person name="Chertkov O."/>
            <person name="Brettin T."/>
            <person name="Bruce D."/>
            <person name="Han C."/>
            <person name="Schmutz J."/>
            <person name="Larimer F."/>
            <person name="Land M."/>
            <person name="Hauser L."/>
            <person name="Kyrpides N."/>
            <person name="Mikhailova N."/>
            <person name="Shelobolina E."/>
            <person name="Aklujkar M."/>
            <person name="Lovley D."/>
            <person name="Richardson P."/>
        </authorList>
    </citation>
    <scope>NUCLEOTIDE SEQUENCE [LARGE SCALE GENOMIC DNA]</scope>
    <source>
        <strain evidence="6 7">Rf4</strain>
    </source>
</reference>
<accession>A5GC83</accession>
<organism evidence="6 7">
    <name type="scientific">Geotalea uraniireducens (strain Rf4)</name>
    <name type="common">Geobacter uraniireducens</name>
    <dbReference type="NCBI Taxonomy" id="351605"/>
    <lineage>
        <taxon>Bacteria</taxon>
        <taxon>Pseudomonadati</taxon>
        <taxon>Thermodesulfobacteriota</taxon>
        <taxon>Desulfuromonadia</taxon>
        <taxon>Geobacterales</taxon>
        <taxon>Geobacteraceae</taxon>
        <taxon>Geotalea</taxon>
    </lineage>
</organism>
<keyword evidence="2 6" id="KW-0489">Methyltransferase</keyword>
<dbReference type="InterPro" id="IPR029063">
    <property type="entry name" value="SAM-dependent_MTases_sf"/>
</dbReference>
<dbReference type="Gene3D" id="3.40.50.150">
    <property type="entry name" value="Vaccinia Virus protein VP39"/>
    <property type="match status" value="1"/>
</dbReference>
<dbReference type="EMBL" id="CP000698">
    <property type="protein sequence ID" value="ABQ24805.1"/>
    <property type="molecule type" value="Genomic_DNA"/>
</dbReference>
<evidence type="ECO:0000256" key="1">
    <source>
        <dbReference type="ARBA" id="ARBA00006594"/>
    </source>
</evidence>
<evidence type="ECO:0000256" key="3">
    <source>
        <dbReference type="ARBA" id="ARBA00022679"/>
    </source>
</evidence>
<dbReference type="REBASE" id="15259">
    <property type="entry name" value="M.GurRORF593P"/>
</dbReference>
<dbReference type="InterPro" id="IPR001091">
    <property type="entry name" value="RM_Methyltransferase"/>
</dbReference>
<evidence type="ECO:0000256" key="4">
    <source>
        <dbReference type="SAM" id="Coils"/>
    </source>
</evidence>
<evidence type="ECO:0000313" key="6">
    <source>
        <dbReference type="EMBL" id="ABQ24805.1"/>
    </source>
</evidence>